<dbReference type="Pfam" id="PF01261">
    <property type="entry name" value="AP_endonuc_2"/>
    <property type="match status" value="1"/>
</dbReference>
<sequence>MPVCKLAISNIAWHKNDDEAVYTAMQQAGFTGLEIAPTRIFPEDPYENLTSAALFGGYLKNRWGFEVPSLQSIWYGQKGNIFDADQSEELLDYTAGAFQFAHSLNCPSLVFGCPKNRMRPLGADDALAESFFMQAGNLAARYGVRLAIEANPPVYTNYLNGTAEAFALVKRLDNPGLAVNLDLSTMLAQGEKLQNFVDDIKYVSHVHISEPGLAPIQKRPEHKELALLLGAVGYQGYVSVEMASTDLETIRRTLDYVAEVFA</sequence>
<dbReference type="GO" id="GO:0016853">
    <property type="term" value="F:isomerase activity"/>
    <property type="evidence" value="ECO:0007669"/>
    <property type="project" value="UniProtKB-KW"/>
</dbReference>
<dbReference type="Gene3D" id="3.20.20.150">
    <property type="entry name" value="Divalent-metal-dependent TIM barrel enzymes"/>
    <property type="match status" value="1"/>
</dbReference>
<protein>
    <submittedName>
        <fullName evidence="2">Sugar phosphate isomerase/epimerase</fullName>
    </submittedName>
</protein>
<keyword evidence="2" id="KW-0413">Isomerase</keyword>
<comment type="caution">
    <text evidence="2">The sequence shown here is derived from an EMBL/GenBank/DDBJ whole genome shotgun (WGS) entry which is preliminary data.</text>
</comment>
<dbReference type="AlphaFoldDB" id="A0A9D2JAI2"/>
<reference evidence="2" key="2">
    <citation type="submission" date="2021-04" db="EMBL/GenBank/DDBJ databases">
        <authorList>
            <person name="Gilroy R."/>
        </authorList>
    </citation>
    <scope>NUCLEOTIDE SEQUENCE</scope>
    <source>
        <strain evidence="2">ChiSxjej1B13-11774</strain>
    </source>
</reference>
<dbReference type="EMBL" id="DXBP01000039">
    <property type="protein sequence ID" value="HIZ42112.1"/>
    <property type="molecule type" value="Genomic_DNA"/>
</dbReference>
<proteinExistence type="predicted"/>
<evidence type="ECO:0000259" key="1">
    <source>
        <dbReference type="Pfam" id="PF01261"/>
    </source>
</evidence>
<dbReference type="InterPro" id="IPR013022">
    <property type="entry name" value="Xyl_isomerase-like_TIM-brl"/>
</dbReference>
<accession>A0A9D2JAI2</accession>
<dbReference type="InterPro" id="IPR036237">
    <property type="entry name" value="Xyl_isomerase-like_sf"/>
</dbReference>
<dbReference type="InterPro" id="IPR050312">
    <property type="entry name" value="IolE/XylAMocC-like"/>
</dbReference>
<name>A0A9D2JAI2_9FIRM</name>
<feature type="domain" description="Xylose isomerase-like TIM barrel" evidence="1">
    <location>
        <begin position="24"/>
        <end position="255"/>
    </location>
</feature>
<evidence type="ECO:0000313" key="3">
    <source>
        <dbReference type="Proteomes" id="UP000824048"/>
    </source>
</evidence>
<dbReference type="Proteomes" id="UP000824048">
    <property type="component" value="Unassembled WGS sequence"/>
</dbReference>
<organism evidence="2 3">
    <name type="scientific">Candidatus Gemmiger excrementigallinarum</name>
    <dbReference type="NCBI Taxonomy" id="2838609"/>
    <lineage>
        <taxon>Bacteria</taxon>
        <taxon>Bacillati</taxon>
        <taxon>Bacillota</taxon>
        <taxon>Clostridia</taxon>
        <taxon>Eubacteriales</taxon>
        <taxon>Gemmiger</taxon>
    </lineage>
</organism>
<dbReference type="SUPFAM" id="SSF51658">
    <property type="entry name" value="Xylose isomerase-like"/>
    <property type="match status" value="1"/>
</dbReference>
<dbReference type="PANTHER" id="PTHR12110">
    <property type="entry name" value="HYDROXYPYRUVATE ISOMERASE"/>
    <property type="match status" value="1"/>
</dbReference>
<evidence type="ECO:0000313" key="2">
    <source>
        <dbReference type="EMBL" id="HIZ42112.1"/>
    </source>
</evidence>
<reference evidence="2" key="1">
    <citation type="journal article" date="2021" name="PeerJ">
        <title>Extensive microbial diversity within the chicken gut microbiome revealed by metagenomics and culture.</title>
        <authorList>
            <person name="Gilroy R."/>
            <person name="Ravi A."/>
            <person name="Getino M."/>
            <person name="Pursley I."/>
            <person name="Horton D.L."/>
            <person name="Alikhan N.F."/>
            <person name="Baker D."/>
            <person name="Gharbi K."/>
            <person name="Hall N."/>
            <person name="Watson M."/>
            <person name="Adriaenssens E.M."/>
            <person name="Foster-Nyarko E."/>
            <person name="Jarju S."/>
            <person name="Secka A."/>
            <person name="Antonio M."/>
            <person name="Oren A."/>
            <person name="Chaudhuri R.R."/>
            <person name="La Ragione R."/>
            <person name="Hildebrand F."/>
            <person name="Pallen M.J."/>
        </authorList>
    </citation>
    <scope>NUCLEOTIDE SEQUENCE</scope>
    <source>
        <strain evidence="2">ChiSxjej1B13-11774</strain>
    </source>
</reference>
<gene>
    <name evidence="2" type="ORF">H9811_06085</name>
</gene>